<dbReference type="Pfam" id="PF00534">
    <property type="entry name" value="Glycos_transf_1"/>
    <property type="match status" value="1"/>
</dbReference>
<feature type="domain" description="Glycosyl transferase family 1" evidence="1">
    <location>
        <begin position="199"/>
        <end position="362"/>
    </location>
</feature>
<organism evidence="3 4">
    <name type="scientific">candidate division WWE3 bacterium</name>
    <dbReference type="NCBI Taxonomy" id="2053526"/>
    <lineage>
        <taxon>Bacteria</taxon>
        <taxon>Katanobacteria</taxon>
    </lineage>
</organism>
<dbReference type="EMBL" id="JAGQKZ010000071">
    <property type="protein sequence ID" value="MCA9392530.1"/>
    <property type="molecule type" value="Genomic_DNA"/>
</dbReference>
<reference evidence="3" key="2">
    <citation type="journal article" date="2021" name="Microbiome">
        <title>Successional dynamics and alternative stable states in a saline activated sludge microbial community over 9 years.</title>
        <authorList>
            <person name="Wang Y."/>
            <person name="Ye J."/>
            <person name="Ju F."/>
            <person name="Liu L."/>
            <person name="Boyd J.A."/>
            <person name="Deng Y."/>
            <person name="Parks D.H."/>
            <person name="Jiang X."/>
            <person name="Yin X."/>
            <person name="Woodcroft B.J."/>
            <person name="Tyson G.W."/>
            <person name="Hugenholtz P."/>
            <person name="Polz M.F."/>
            <person name="Zhang T."/>
        </authorList>
    </citation>
    <scope>NUCLEOTIDE SEQUENCE</scope>
    <source>
        <strain evidence="3">HKST-UBA03</strain>
    </source>
</reference>
<feature type="non-terminal residue" evidence="3">
    <location>
        <position position="1"/>
    </location>
</feature>
<dbReference type="GO" id="GO:0016757">
    <property type="term" value="F:glycosyltransferase activity"/>
    <property type="evidence" value="ECO:0007669"/>
    <property type="project" value="InterPro"/>
</dbReference>
<comment type="caution">
    <text evidence="3">The sequence shown here is derived from an EMBL/GenBank/DDBJ whole genome shotgun (WGS) entry which is preliminary data.</text>
</comment>
<dbReference type="Proteomes" id="UP000751518">
    <property type="component" value="Unassembled WGS sequence"/>
</dbReference>
<proteinExistence type="predicted"/>
<dbReference type="CDD" id="cd03801">
    <property type="entry name" value="GT4_PimA-like"/>
    <property type="match status" value="1"/>
</dbReference>
<dbReference type="Pfam" id="PF13439">
    <property type="entry name" value="Glyco_transf_4"/>
    <property type="match status" value="1"/>
</dbReference>
<reference evidence="3" key="1">
    <citation type="submission" date="2020-04" db="EMBL/GenBank/DDBJ databases">
        <authorList>
            <person name="Zhang T."/>
        </authorList>
    </citation>
    <scope>NUCLEOTIDE SEQUENCE</scope>
    <source>
        <strain evidence="3">HKST-UBA03</strain>
    </source>
</reference>
<evidence type="ECO:0000313" key="3">
    <source>
        <dbReference type="EMBL" id="MCA9392530.1"/>
    </source>
</evidence>
<feature type="domain" description="Glycosyltransferase subfamily 4-like N-terminal" evidence="2">
    <location>
        <begin position="14"/>
        <end position="197"/>
    </location>
</feature>
<protein>
    <submittedName>
        <fullName evidence="3">Glycosyltransferase family 4 protein</fullName>
    </submittedName>
</protein>
<evidence type="ECO:0000313" key="4">
    <source>
        <dbReference type="Proteomes" id="UP000751518"/>
    </source>
</evidence>
<accession>A0A955RSF5</accession>
<dbReference type="SUPFAM" id="SSF53756">
    <property type="entry name" value="UDP-Glycosyltransferase/glycogen phosphorylase"/>
    <property type="match status" value="1"/>
</dbReference>
<dbReference type="PANTHER" id="PTHR12526">
    <property type="entry name" value="GLYCOSYLTRANSFERASE"/>
    <property type="match status" value="1"/>
</dbReference>
<sequence>LIMKIAIYHNLGAGGGKRVFFEYARELSKSHHVDLYILSEDAEKFADMRGVVKETFDYGFKEKKNDLFLLKVLKSKRNQKRIAADIDAKNYDVVLTGHCSLTKAPLILRYLKTPSVYYCQEPFRDFYEYSIYKSRYATLPILPRVKYVSRMVFKGLLDRSNALRATLIIANSYFSAEAIYRAFGVCPRVSYLGVDASYFKFLPEVEKTNEVLSVGPLDSKKGHMFIIRALGKIDANFRPVLNIVYYGEVAGYKEVLQKEADNLGVVVRFNQNLSDDKIVDLYNKVKITLCAQELEPFGLTPLESMSCGTPVIAVREGGMKETVIDDYNGLLIDRVESDFGLVVERVLRDRELWEKLRDNGIEFIKNWNWEKQTERLLDRFTDVAVNKTS</sequence>
<dbReference type="PANTHER" id="PTHR12526:SF584">
    <property type="entry name" value="GLYCOSYLTRANSFERASE"/>
    <property type="match status" value="1"/>
</dbReference>
<dbReference type="Gene3D" id="3.40.50.2000">
    <property type="entry name" value="Glycogen Phosphorylase B"/>
    <property type="match status" value="2"/>
</dbReference>
<dbReference type="AlphaFoldDB" id="A0A955RSF5"/>
<evidence type="ECO:0000259" key="2">
    <source>
        <dbReference type="Pfam" id="PF13439"/>
    </source>
</evidence>
<gene>
    <name evidence="3" type="ORF">KC614_05040</name>
</gene>
<dbReference type="InterPro" id="IPR001296">
    <property type="entry name" value="Glyco_trans_1"/>
</dbReference>
<name>A0A955RSF5_UNCKA</name>
<evidence type="ECO:0000259" key="1">
    <source>
        <dbReference type="Pfam" id="PF00534"/>
    </source>
</evidence>
<dbReference type="InterPro" id="IPR028098">
    <property type="entry name" value="Glyco_trans_4-like_N"/>
</dbReference>